<dbReference type="OMA" id="GCGFGNA"/>
<sequence length="189" mass="18236">MVRISAAAATILAFAMTVAAVPAPAPALPDPAGDKNVGNQNNGQFIGGQCINSNDCALGTACCATLGSIGVCSGLQADFQAGKTGCGFGDGNGNSNNNNNNNNGNNGENDSGNSGNAGNAGSVVIDVNAPGSANVGAGNGAQFITGQCISDADCASGCCATGATCAARLVVESDQDPRDCGFVGSLAKL</sequence>
<reference evidence="3" key="1">
    <citation type="submission" date="2016-03" db="EMBL/GenBank/DDBJ databases">
        <title>Draft genome sequence of Rosellinia necatrix.</title>
        <authorList>
            <person name="Kanematsu S."/>
        </authorList>
    </citation>
    <scope>NUCLEOTIDE SEQUENCE [LARGE SCALE GENOMIC DNA]</scope>
    <source>
        <strain evidence="3">W97</strain>
    </source>
</reference>
<evidence type="ECO:0000256" key="2">
    <source>
        <dbReference type="SAM" id="SignalP"/>
    </source>
</evidence>
<feature type="chain" id="PRO_5012235783" evidence="2">
    <location>
        <begin position="21"/>
        <end position="189"/>
    </location>
</feature>
<keyword evidence="4" id="KW-1185">Reference proteome</keyword>
<dbReference type="Proteomes" id="UP000054516">
    <property type="component" value="Unassembled WGS sequence"/>
</dbReference>
<keyword evidence="2" id="KW-0732">Signal</keyword>
<feature type="signal peptide" evidence="2">
    <location>
        <begin position="1"/>
        <end position="20"/>
    </location>
</feature>
<feature type="region of interest" description="Disordered" evidence="1">
    <location>
        <begin position="97"/>
        <end position="118"/>
    </location>
</feature>
<evidence type="ECO:0000256" key="1">
    <source>
        <dbReference type="SAM" id="MobiDB-lite"/>
    </source>
</evidence>
<proteinExistence type="predicted"/>
<evidence type="ECO:0000313" key="4">
    <source>
        <dbReference type="Proteomes" id="UP000054516"/>
    </source>
</evidence>
<dbReference type="AlphaFoldDB" id="A0A1W2TS65"/>
<dbReference type="OrthoDB" id="2132010at2759"/>
<organism evidence="3">
    <name type="scientific">Rosellinia necatrix</name>
    <name type="common">White root-rot fungus</name>
    <dbReference type="NCBI Taxonomy" id="77044"/>
    <lineage>
        <taxon>Eukaryota</taxon>
        <taxon>Fungi</taxon>
        <taxon>Dikarya</taxon>
        <taxon>Ascomycota</taxon>
        <taxon>Pezizomycotina</taxon>
        <taxon>Sordariomycetes</taxon>
        <taxon>Xylariomycetidae</taxon>
        <taxon>Xylariales</taxon>
        <taxon>Xylariaceae</taxon>
        <taxon>Rosellinia</taxon>
    </lineage>
</organism>
<gene>
    <name evidence="3" type="ORF">SAMD00023353_6300020</name>
</gene>
<name>A0A1W2TS65_ROSNE</name>
<accession>A0A1W2TS65</accession>
<dbReference type="EMBL" id="DF977508">
    <property type="protein sequence ID" value="GAP91363.2"/>
    <property type="molecule type" value="Genomic_DNA"/>
</dbReference>
<protein>
    <submittedName>
        <fullName evidence="3">Putative biotrophy-associated secreted protein 2</fullName>
    </submittedName>
</protein>
<evidence type="ECO:0000313" key="3">
    <source>
        <dbReference type="EMBL" id="GAP91363.2"/>
    </source>
</evidence>